<feature type="region of interest" description="Disordered" evidence="6">
    <location>
        <begin position="24"/>
        <end position="52"/>
    </location>
</feature>
<evidence type="ECO:0000256" key="2">
    <source>
        <dbReference type="ARBA" id="ARBA00022908"/>
    </source>
</evidence>
<keyword evidence="3 5" id="KW-0238">DNA-binding</keyword>
<evidence type="ECO:0000259" key="8">
    <source>
        <dbReference type="PROSITE" id="PS51900"/>
    </source>
</evidence>
<keyword evidence="4" id="KW-0233">DNA recombination</keyword>
<name>A0A2I1KVY6_9ACTO</name>
<dbReference type="EMBL" id="PKHA01000001">
    <property type="protein sequence ID" value="PKY99796.1"/>
    <property type="molecule type" value="Genomic_DNA"/>
</dbReference>
<dbReference type="PROSITE" id="PS51898">
    <property type="entry name" value="TYR_RECOMBINASE"/>
    <property type="match status" value="1"/>
</dbReference>
<feature type="compositionally biased region" description="Basic residues" evidence="6">
    <location>
        <begin position="24"/>
        <end position="50"/>
    </location>
</feature>
<evidence type="ECO:0000256" key="1">
    <source>
        <dbReference type="ARBA" id="ARBA00008857"/>
    </source>
</evidence>
<evidence type="ECO:0000313" key="9">
    <source>
        <dbReference type="EMBL" id="PKY99796.1"/>
    </source>
</evidence>
<feature type="domain" description="Tyr recombinase" evidence="7">
    <location>
        <begin position="167"/>
        <end position="356"/>
    </location>
</feature>
<dbReference type="GO" id="GO:0006310">
    <property type="term" value="P:DNA recombination"/>
    <property type="evidence" value="ECO:0007669"/>
    <property type="project" value="UniProtKB-KW"/>
</dbReference>
<dbReference type="InterPro" id="IPR002104">
    <property type="entry name" value="Integrase_catalytic"/>
</dbReference>
<dbReference type="InterPro" id="IPR013762">
    <property type="entry name" value="Integrase-like_cat_sf"/>
</dbReference>
<dbReference type="InterPro" id="IPR044068">
    <property type="entry name" value="CB"/>
</dbReference>
<dbReference type="Proteomes" id="UP000234778">
    <property type="component" value="Unassembled WGS sequence"/>
</dbReference>
<dbReference type="PANTHER" id="PTHR30349">
    <property type="entry name" value="PHAGE INTEGRASE-RELATED"/>
    <property type="match status" value="1"/>
</dbReference>
<dbReference type="GO" id="GO:0003677">
    <property type="term" value="F:DNA binding"/>
    <property type="evidence" value="ECO:0007669"/>
    <property type="project" value="UniProtKB-UniRule"/>
</dbReference>
<evidence type="ECO:0000256" key="6">
    <source>
        <dbReference type="SAM" id="MobiDB-lite"/>
    </source>
</evidence>
<dbReference type="Pfam" id="PF00589">
    <property type="entry name" value="Phage_integrase"/>
    <property type="match status" value="1"/>
</dbReference>
<evidence type="ECO:0000256" key="3">
    <source>
        <dbReference type="ARBA" id="ARBA00023125"/>
    </source>
</evidence>
<dbReference type="InterPro" id="IPR011010">
    <property type="entry name" value="DNA_brk_join_enz"/>
</dbReference>
<proteinExistence type="inferred from homology"/>
<evidence type="ECO:0000259" key="7">
    <source>
        <dbReference type="PROSITE" id="PS51898"/>
    </source>
</evidence>
<dbReference type="GO" id="GO:0015074">
    <property type="term" value="P:DNA integration"/>
    <property type="evidence" value="ECO:0007669"/>
    <property type="project" value="UniProtKB-KW"/>
</dbReference>
<evidence type="ECO:0000256" key="4">
    <source>
        <dbReference type="ARBA" id="ARBA00023172"/>
    </source>
</evidence>
<dbReference type="CDD" id="cd01189">
    <property type="entry name" value="INT_ICEBs1_C_like"/>
    <property type="match status" value="1"/>
</dbReference>
<dbReference type="InterPro" id="IPR004107">
    <property type="entry name" value="Integrase_SAM-like_N"/>
</dbReference>
<organism evidence="9 10">
    <name type="scientific">Actinomyces urogenitalis</name>
    <dbReference type="NCBI Taxonomy" id="103621"/>
    <lineage>
        <taxon>Bacteria</taxon>
        <taxon>Bacillati</taxon>
        <taxon>Actinomycetota</taxon>
        <taxon>Actinomycetes</taxon>
        <taxon>Actinomycetales</taxon>
        <taxon>Actinomycetaceae</taxon>
        <taxon>Actinomyces</taxon>
    </lineage>
</organism>
<keyword evidence="2" id="KW-0229">DNA integration</keyword>
<dbReference type="Pfam" id="PF14659">
    <property type="entry name" value="Phage_int_SAM_3"/>
    <property type="match status" value="1"/>
</dbReference>
<sequence length="370" mass="39736">MARPVQAQARRAAHLRDVRRLRLRPALRRPRRQDRRRGRPQGQGRLRRRGASVPTLAKAANAHLDALTASATPGTIRKYRQILRDRIIPTFGPLPVDTITRTSVEQWIGNLRATPVGRGAAKKPPSAKTLRNAQALLSAILQRQVDEGVLARNVAKGVPLPRDTVSRPMVFLRAAQVEAIIKAAPPHYRPLIAALYGLGLRFGEATALTVADLDLDADVPSVRVTKAWKEGDGAPYVGAPKTRRGVRTVSVPDPLVPVLRAQAEGKSGKGLLFTTLSGGPVRSGPFHTRCWQPAVKAAGLDPRPRVHDLRHSHASALIAAGIPLPVIQRRLGHESIQTTVDTYGHLAPDAAVAAAAAIAATMGQAAQIEG</sequence>
<evidence type="ECO:0000313" key="10">
    <source>
        <dbReference type="Proteomes" id="UP000234778"/>
    </source>
</evidence>
<dbReference type="Gene3D" id="1.10.443.10">
    <property type="entry name" value="Intergrase catalytic core"/>
    <property type="match status" value="1"/>
</dbReference>
<dbReference type="PROSITE" id="PS51900">
    <property type="entry name" value="CB"/>
    <property type="match status" value="1"/>
</dbReference>
<dbReference type="InterPro" id="IPR050090">
    <property type="entry name" value="Tyrosine_recombinase_XerCD"/>
</dbReference>
<reference evidence="9 10" key="1">
    <citation type="submission" date="2017-12" db="EMBL/GenBank/DDBJ databases">
        <title>Phylogenetic diversity of female urinary microbiome.</title>
        <authorList>
            <person name="Thomas-White K."/>
            <person name="Wolfe A.J."/>
        </authorList>
    </citation>
    <scope>NUCLEOTIDE SEQUENCE [LARGE SCALE GENOMIC DNA]</scope>
    <source>
        <strain evidence="9 10">UMB0319</strain>
    </source>
</reference>
<dbReference type="AlphaFoldDB" id="A0A2I1KVY6"/>
<protein>
    <submittedName>
        <fullName evidence="9">Site-specific integrase</fullName>
    </submittedName>
</protein>
<feature type="domain" description="Core-binding (CB)" evidence="8">
    <location>
        <begin position="54"/>
        <end position="145"/>
    </location>
</feature>
<dbReference type="PANTHER" id="PTHR30349:SF64">
    <property type="entry name" value="PROPHAGE INTEGRASE INTD-RELATED"/>
    <property type="match status" value="1"/>
</dbReference>
<dbReference type="InterPro" id="IPR010998">
    <property type="entry name" value="Integrase_recombinase_N"/>
</dbReference>
<dbReference type="Gene3D" id="1.10.150.130">
    <property type="match status" value="1"/>
</dbReference>
<comment type="similarity">
    <text evidence="1">Belongs to the 'phage' integrase family.</text>
</comment>
<evidence type="ECO:0000256" key="5">
    <source>
        <dbReference type="PROSITE-ProRule" id="PRU01248"/>
    </source>
</evidence>
<gene>
    <name evidence="9" type="ORF">CYJ26_02720</name>
</gene>
<dbReference type="SUPFAM" id="SSF56349">
    <property type="entry name" value="DNA breaking-rejoining enzymes"/>
    <property type="match status" value="1"/>
</dbReference>
<comment type="caution">
    <text evidence="9">The sequence shown here is derived from an EMBL/GenBank/DDBJ whole genome shotgun (WGS) entry which is preliminary data.</text>
</comment>
<accession>A0A2I1KVY6</accession>